<dbReference type="SMART" id="SM00460">
    <property type="entry name" value="TGc"/>
    <property type="match status" value="1"/>
</dbReference>
<dbReference type="SUPFAM" id="SSF54001">
    <property type="entry name" value="Cysteine proteinases"/>
    <property type="match status" value="1"/>
</dbReference>
<evidence type="ECO:0000313" key="3">
    <source>
        <dbReference type="Proteomes" id="UP000032544"/>
    </source>
</evidence>
<dbReference type="Pfam" id="PF01841">
    <property type="entry name" value="Transglut_core"/>
    <property type="match status" value="1"/>
</dbReference>
<accession>A0A0D8JDB4</accession>
<dbReference type="Proteomes" id="UP000032544">
    <property type="component" value="Unassembled WGS sequence"/>
</dbReference>
<protein>
    <recommendedName>
        <fullName evidence="1">Transglutaminase-like domain-containing protein</fullName>
    </recommendedName>
</protein>
<dbReference type="PANTHER" id="PTHR46333">
    <property type="entry name" value="CYTOKINESIS PROTEIN 3"/>
    <property type="match status" value="1"/>
</dbReference>
<dbReference type="RefSeq" id="WP_045026125.1">
    <property type="nucleotide sequence ID" value="NZ_JRHC01000001.1"/>
</dbReference>
<dbReference type="InterPro" id="IPR056564">
    <property type="entry name" value="Ig-like_KY"/>
</dbReference>
<dbReference type="STRING" id="1544798.LH29_03675"/>
<dbReference type="EMBL" id="JRHC01000001">
    <property type="protein sequence ID" value="KJF44581.1"/>
    <property type="molecule type" value="Genomic_DNA"/>
</dbReference>
<evidence type="ECO:0000313" key="2">
    <source>
        <dbReference type="EMBL" id="KJF44581.1"/>
    </source>
</evidence>
<dbReference type="OrthoDB" id="9788327at2"/>
<name>A0A0D8JDB4_9BACT</name>
<dbReference type="Gene3D" id="3.10.620.30">
    <property type="match status" value="1"/>
</dbReference>
<comment type="caution">
    <text evidence="2">The sequence shown here is derived from an EMBL/GenBank/DDBJ whole genome shotgun (WGS) entry which is preliminary data.</text>
</comment>
<feature type="domain" description="Transglutaminase-like" evidence="1">
    <location>
        <begin position="108"/>
        <end position="174"/>
    </location>
</feature>
<proteinExistence type="predicted"/>
<gene>
    <name evidence="2" type="ORF">LH29_03675</name>
</gene>
<keyword evidence="3" id="KW-1185">Reference proteome</keyword>
<dbReference type="Pfam" id="PF23265">
    <property type="entry name" value="Ig-like_KY"/>
    <property type="match status" value="1"/>
</dbReference>
<dbReference type="GO" id="GO:0005737">
    <property type="term" value="C:cytoplasm"/>
    <property type="evidence" value="ECO:0007669"/>
    <property type="project" value="TreeGrafter"/>
</dbReference>
<organism evidence="2 3">
    <name type="scientific">Draconibacterium sediminis</name>
    <dbReference type="NCBI Taxonomy" id="1544798"/>
    <lineage>
        <taxon>Bacteria</taxon>
        <taxon>Pseudomonadati</taxon>
        <taxon>Bacteroidota</taxon>
        <taxon>Bacteroidia</taxon>
        <taxon>Marinilabiliales</taxon>
        <taxon>Prolixibacteraceae</taxon>
        <taxon>Draconibacterium</taxon>
    </lineage>
</organism>
<dbReference type="InterPro" id="IPR038765">
    <property type="entry name" value="Papain-like_cys_pep_sf"/>
</dbReference>
<dbReference type="InterPro" id="IPR052557">
    <property type="entry name" value="CAP/Cytokinesis_protein"/>
</dbReference>
<dbReference type="PANTHER" id="PTHR46333:SF2">
    <property type="entry name" value="CYTOKINESIS PROTEIN 3"/>
    <property type="match status" value="1"/>
</dbReference>
<sequence>MKISILTILLILISGFVLKGQIRDEIILAVNEYPESLSNCVDLAEKISRDFDSPQDRACAIYLWIANNIGYDTKAFKSKKKPKAYSYRTHKQKIKREEKYNNKTVQKVFHKRKAICDGYSRLFKKLCDLNNIECVMISGAAKTRYYEIGNSGGEKHTWNAVKINDKWQLVDVTWGAGYVDLDAGTFIHSLNTTYLFTEPELFFLNHYPFNNDWLFIQRTKQDFANLPLYYSAFFNSEIKIYSPENGVIQKDNNGKIQIDLDCNTDNHSFSYCFKDQQYSTRIEAEKNDHIMTLNIPLDGRKSGYLTIFYNHKAIVVYKLNIN</sequence>
<evidence type="ECO:0000259" key="1">
    <source>
        <dbReference type="SMART" id="SM00460"/>
    </source>
</evidence>
<dbReference type="InterPro" id="IPR002931">
    <property type="entry name" value="Transglutaminase-like"/>
</dbReference>
<reference evidence="2 3" key="1">
    <citation type="submission" date="2014-09" db="EMBL/GenBank/DDBJ databases">
        <title>Draft Genome Sequence of Draconibacterium sp. JN14CK-3.</title>
        <authorList>
            <person name="Dong C."/>
            <person name="Lai Q."/>
            <person name="Shao Z."/>
        </authorList>
    </citation>
    <scope>NUCLEOTIDE SEQUENCE [LARGE SCALE GENOMIC DNA]</scope>
    <source>
        <strain evidence="2 3">JN14CK-3</strain>
    </source>
</reference>
<dbReference type="AlphaFoldDB" id="A0A0D8JDB4"/>